<reference evidence="1" key="1">
    <citation type="submission" date="2020-11" db="EMBL/GenBank/DDBJ databases">
        <authorList>
            <person name="Tran Van P."/>
        </authorList>
    </citation>
    <scope>NUCLEOTIDE SEQUENCE</scope>
</reference>
<dbReference type="AlphaFoldDB" id="A0A7R8XBD0"/>
<keyword evidence="2" id="KW-1185">Reference proteome</keyword>
<organism evidence="1">
    <name type="scientific">Darwinula stevensoni</name>
    <dbReference type="NCBI Taxonomy" id="69355"/>
    <lineage>
        <taxon>Eukaryota</taxon>
        <taxon>Metazoa</taxon>
        <taxon>Ecdysozoa</taxon>
        <taxon>Arthropoda</taxon>
        <taxon>Crustacea</taxon>
        <taxon>Oligostraca</taxon>
        <taxon>Ostracoda</taxon>
        <taxon>Podocopa</taxon>
        <taxon>Podocopida</taxon>
        <taxon>Darwinulocopina</taxon>
        <taxon>Darwinuloidea</taxon>
        <taxon>Darwinulidae</taxon>
        <taxon>Darwinula</taxon>
    </lineage>
</organism>
<sequence length="88" mass="10155">MTICELHAAEYDFWVLDNAYITHDGFKENHFPRVGRINADAKRTAFLHRSFRFKLSRKYIHSSRNMADIESAYSKIFVGSSSGHGWGS</sequence>
<evidence type="ECO:0000313" key="1">
    <source>
        <dbReference type="EMBL" id="CAD7244699.1"/>
    </source>
</evidence>
<dbReference type="Proteomes" id="UP000677054">
    <property type="component" value="Unassembled WGS sequence"/>
</dbReference>
<name>A0A7R8XBD0_9CRUS</name>
<dbReference type="Pfam" id="PF13896">
    <property type="entry name" value="Glyco_transf_49"/>
    <property type="match status" value="1"/>
</dbReference>
<dbReference type="EMBL" id="LR900206">
    <property type="protein sequence ID" value="CAD7244699.1"/>
    <property type="molecule type" value="Genomic_DNA"/>
</dbReference>
<evidence type="ECO:0000313" key="2">
    <source>
        <dbReference type="Proteomes" id="UP000677054"/>
    </source>
</evidence>
<protein>
    <submittedName>
        <fullName evidence="1">Uncharacterized protein</fullName>
    </submittedName>
</protein>
<proteinExistence type="predicted"/>
<dbReference type="EMBL" id="CAJPEV010000689">
    <property type="protein sequence ID" value="CAG0887658.1"/>
    <property type="molecule type" value="Genomic_DNA"/>
</dbReference>
<dbReference type="OrthoDB" id="9974378at2759"/>
<gene>
    <name evidence="1" type="ORF">DSTB1V02_LOCUS4586</name>
</gene>
<accession>A0A7R8XBD0</accession>